<dbReference type="OrthoDB" id="9771846at2"/>
<reference evidence="1 2" key="1">
    <citation type="journal article" date="2017" name="Int. J. Syst. Evol. Microbiol.">
        <title>Desulfovibrio senegalensis sp. nov., a mesophilic sulfate reducer isolated from marine sediment.</title>
        <authorList>
            <person name="Thioye A."/>
            <person name="Gam Z.B.A."/>
            <person name="Mbengue M."/>
            <person name="Cayol J.L."/>
            <person name="Joseph-Bartoli M."/>
            <person name="Toure-Kane C."/>
            <person name="Labat M."/>
        </authorList>
    </citation>
    <scope>NUCLEOTIDE SEQUENCE [LARGE SCALE GENOMIC DNA]</scope>
    <source>
        <strain evidence="1 2">DSM 101509</strain>
    </source>
</reference>
<comment type="caution">
    <text evidence="1">The sequence shown here is derived from an EMBL/GenBank/DDBJ whole genome shotgun (WGS) entry which is preliminary data.</text>
</comment>
<dbReference type="InterPro" id="IPR021466">
    <property type="entry name" value="Put_rhamnosyl_transferase"/>
</dbReference>
<dbReference type="EMBL" id="WAIE01000006">
    <property type="protein sequence ID" value="KAB1440795.1"/>
    <property type="molecule type" value="Genomic_DNA"/>
</dbReference>
<accession>A0A6N6MYR0</accession>
<dbReference type="Proteomes" id="UP000438699">
    <property type="component" value="Unassembled WGS sequence"/>
</dbReference>
<dbReference type="RefSeq" id="WP_151151539.1">
    <property type="nucleotide sequence ID" value="NZ_WAIE01000006.1"/>
</dbReference>
<dbReference type="Pfam" id="PF11316">
    <property type="entry name" value="Rhamno_transf"/>
    <property type="match status" value="1"/>
</dbReference>
<organism evidence="1 2">
    <name type="scientific">Pseudodesulfovibrio senegalensis</name>
    <dbReference type="NCBI Taxonomy" id="1721087"/>
    <lineage>
        <taxon>Bacteria</taxon>
        <taxon>Pseudomonadati</taxon>
        <taxon>Thermodesulfobacteriota</taxon>
        <taxon>Desulfovibrionia</taxon>
        <taxon>Desulfovibrionales</taxon>
        <taxon>Desulfovibrionaceae</taxon>
    </lineage>
</organism>
<protein>
    <recommendedName>
        <fullName evidence="3">Rhamnosyl transferase</fullName>
    </recommendedName>
</protein>
<evidence type="ECO:0000313" key="2">
    <source>
        <dbReference type="Proteomes" id="UP000438699"/>
    </source>
</evidence>
<keyword evidence="2" id="KW-1185">Reference proteome</keyword>
<evidence type="ECO:0000313" key="1">
    <source>
        <dbReference type="EMBL" id="KAB1440795.1"/>
    </source>
</evidence>
<gene>
    <name evidence="1" type="ORF">F8A88_12650</name>
</gene>
<sequence>MEYHHFIITRFNVNIYPTEFASRLENAWLSLRLDLFQRFCFPTVQAQLNQDFTWLVLFDEQTPPHIRRIIDTYARYPNFEPVYCGAFDTVMPTAVSRMQEIAPDAEWFLTTRLDNDDALSTRFVHCLHEVANSLDEAALQPSDTLYVNFPNGLQWFDGDFYDFEDATNAFVSLMERRHDPHTVFWVDHPSIHEVAPVIQAKTLPLWLQVVHDTNMYNHLRGSKREPGDIVSSFPCNFGA</sequence>
<name>A0A6N6MYR0_9BACT</name>
<evidence type="ECO:0008006" key="3">
    <source>
        <dbReference type="Google" id="ProtNLM"/>
    </source>
</evidence>
<dbReference type="AlphaFoldDB" id="A0A6N6MYR0"/>
<proteinExistence type="predicted"/>